<accession>A0A015Y8T7</accession>
<comment type="caution">
    <text evidence="1">The sequence shown here is derived from an EMBL/GenBank/DDBJ whole genome shotgun (WGS) entry which is preliminary data.</text>
</comment>
<dbReference type="Proteomes" id="UP000022272">
    <property type="component" value="Unassembled WGS sequence"/>
</dbReference>
<reference evidence="1 2" key="1">
    <citation type="submission" date="2014-02" db="EMBL/GenBank/DDBJ databases">
        <authorList>
            <person name="Sears C."/>
            <person name="Carroll K."/>
            <person name="Sack B.R."/>
            <person name="Qadri F."/>
            <person name="Myers L.L."/>
            <person name="Chung G.-T."/>
            <person name="Escheverria P."/>
            <person name="Fraser C.M."/>
            <person name="Sadzewicz L."/>
            <person name="Shefchek K.A."/>
            <person name="Tallon L."/>
            <person name="Das S.P."/>
            <person name="Daugherty S."/>
            <person name="Mongodin E.F."/>
        </authorList>
    </citation>
    <scope>NUCLEOTIDE SEQUENCE [LARGE SCALE GENOMIC DNA]</scope>
    <source>
        <strain evidence="1 2">2-F-2 #4</strain>
    </source>
</reference>
<evidence type="ECO:0000313" key="1">
    <source>
        <dbReference type="EMBL" id="EXZ42865.1"/>
    </source>
</evidence>
<proteinExistence type="predicted"/>
<sequence>MCRRICKGVGILIGRLAHFVYSKRLFILKYKRYYGCNNG</sequence>
<name>A0A015Y8T7_BACFG</name>
<evidence type="ECO:0000313" key="2">
    <source>
        <dbReference type="Proteomes" id="UP000022272"/>
    </source>
</evidence>
<dbReference type="EMBL" id="JGDM01000089">
    <property type="protein sequence ID" value="EXZ42865.1"/>
    <property type="molecule type" value="Genomic_DNA"/>
</dbReference>
<protein>
    <submittedName>
        <fullName evidence="1">Uncharacterized protein</fullName>
    </submittedName>
</protein>
<organism evidence="1 2">
    <name type="scientific">Bacteroides fragilis str. 2-F-2 #4</name>
    <dbReference type="NCBI Taxonomy" id="1339280"/>
    <lineage>
        <taxon>Bacteria</taxon>
        <taxon>Pseudomonadati</taxon>
        <taxon>Bacteroidota</taxon>
        <taxon>Bacteroidia</taxon>
        <taxon>Bacteroidales</taxon>
        <taxon>Bacteroidaceae</taxon>
        <taxon>Bacteroides</taxon>
    </lineage>
</organism>
<dbReference type="AlphaFoldDB" id="A0A015Y8T7"/>
<gene>
    <name evidence="1" type="ORF">M076_3999</name>
</gene>